<keyword evidence="2" id="KW-1185">Reference proteome</keyword>
<dbReference type="SUPFAM" id="SSF89372">
    <property type="entry name" value="Fucose-specific lectin"/>
    <property type="match status" value="2"/>
</dbReference>
<organism evidence="1 2">
    <name type="scientific">Corallococcus carmarthensis</name>
    <dbReference type="NCBI Taxonomy" id="2316728"/>
    <lineage>
        <taxon>Bacteria</taxon>
        <taxon>Pseudomonadati</taxon>
        <taxon>Myxococcota</taxon>
        <taxon>Myxococcia</taxon>
        <taxon>Myxococcales</taxon>
        <taxon>Cystobacterineae</taxon>
        <taxon>Myxococcaceae</taxon>
        <taxon>Corallococcus</taxon>
    </lineage>
</organism>
<evidence type="ECO:0000313" key="1">
    <source>
        <dbReference type="EMBL" id="RKH07031.1"/>
    </source>
</evidence>
<sequence length="620" mass="65520">MSVAMDGIMAVFSPPSDKKSLLIAVAEEGTAAALNQLVFAPLWQAFVVNEVMNNPPSGTICNGTVYVVYPSTAQDTSSAFCYTCTGTTWSGPTVLTEVLTNCGMSAVTYNGTPYAFYQGTTLNMKNSGQMFAKQLPSGSYWGVLGEQVIMSNIPSAVAFNGEVYVFYQGPGNDEQVWFTHTSDISSGNWAASTQVPNIGVASSGSPGAVVFNNQAYIFYPSSNTNNSMYYRGMNTAGAWGTEGNISAVSMTGKPSPLVYNDVLYVFYEGSGGGTMWYISSTDAVNWTAPVQLAMTGISAAPYLIVYNSQLFCFMQGPGDDSQLWNCLITPGETNSFMARITNGGLSWSPGVAVYNNQVFAFIQGTGESGAMYCCIGDSNGWQPAIQIVGESGMTGSPAPVVYNDVLYVFSQGGAYAGNLLYNTYSPSSGWSAQQEVVRGAGMSGWPGPVVWNDQMYVFYEGKGNANGVWYSVMSSDGGWSNSIQMNTSGVTYSNQTGSNHAGTTAPCGVVYNGTLYVGYLANSGYIYITEFSSDGTSNGNPVAIGGNASCSMSFAVLDGVLYMAYQNETSGQLFYRVNSGDPCNSADWGPGIQLGAAPSSSAPGAFTAWTEDAISCVQMF</sequence>
<evidence type="ECO:0000313" key="2">
    <source>
        <dbReference type="Proteomes" id="UP000268313"/>
    </source>
</evidence>
<comment type="caution">
    <text evidence="1">The sequence shown here is derived from an EMBL/GenBank/DDBJ whole genome shotgun (WGS) entry which is preliminary data.</text>
</comment>
<reference evidence="2" key="1">
    <citation type="submission" date="2018-09" db="EMBL/GenBank/DDBJ databases">
        <authorList>
            <person name="Livingstone P.G."/>
            <person name="Whitworth D.E."/>
        </authorList>
    </citation>
    <scope>NUCLEOTIDE SEQUENCE [LARGE SCALE GENOMIC DNA]</scope>
    <source>
        <strain evidence="2">CA043D</strain>
    </source>
</reference>
<dbReference type="AlphaFoldDB" id="A0A3A8KS07"/>
<dbReference type="OrthoDB" id="280897at2"/>
<name>A0A3A8KS07_9BACT</name>
<proteinExistence type="predicted"/>
<accession>A0A3A8KS07</accession>
<dbReference type="EMBL" id="RAWE01000006">
    <property type="protein sequence ID" value="RKH07031.1"/>
    <property type="molecule type" value="Genomic_DNA"/>
</dbReference>
<dbReference type="Proteomes" id="UP000268313">
    <property type="component" value="Unassembled WGS sequence"/>
</dbReference>
<protein>
    <submittedName>
        <fullName evidence="1">Uncharacterized protein</fullName>
    </submittedName>
</protein>
<gene>
    <name evidence="1" type="ORF">D7X32_02850</name>
</gene>
<dbReference type="RefSeq" id="WP_120600944.1">
    <property type="nucleotide sequence ID" value="NZ_JABFJX010000010.1"/>
</dbReference>